<organism evidence="6 7">
    <name type="scientific">Lachnospira intestinalis</name>
    <dbReference type="NCBI Taxonomy" id="3133158"/>
    <lineage>
        <taxon>Bacteria</taxon>
        <taxon>Bacillati</taxon>
        <taxon>Bacillota</taxon>
        <taxon>Clostridia</taxon>
        <taxon>Lachnospirales</taxon>
        <taxon>Lachnospiraceae</taxon>
        <taxon>Lachnospira</taxon>
    </lineage>
</organism>
<dbReference type="SUPFAM" id="SSF52540">
    <property type="entry name" value="P-loop containing nucleoside triphosphate hydrolases"/>
    <property type="match status" value="1"/>
</dbReference>
<dbReference type="PIRSF" id="PIRSF006230">
    <property type="entry name" value="MG442"/>
    <property type="match status" value="1"/>
</dbReference>
<dbReference type="PANTHER" id="PTHR45782">
    <property type="entry name" value="MITOCHONDRIAL RIBOSOME-ASSOCIATED GTPASE 1"/>
    <property type="match status" value="1"/>
</dbReference>
<evidence type="ECO:0000256" key="4">
    <source>
        <dbReference type="PIRNR" id="PIRNR006230"/>
    </source>
</evidence>
<dbReference type="Gene3D" id="3.40.50.300">
    <property type="entry name" value="P-loop containing nucleotide triphosphate hydrolases"/>
    <property type="match status" value="1"/>
</dbReference>
<evidence type="ECO:0000259" key="5">
    <source>
        <dbReference type="PROSITE" id="PS51721"/>
    </source>
</evidence>
<dbReference type="Pfam" id="PF01926">
    <property type="entry name" value="MMR_HSR1"/>
    <property type="match status" value="1"/>
</dbReference>
<comment type="similarity">
    <text evidence="4">Belongs to the TRAFAC class YlqF/YawG GTPase family. MTG1 subfamily.</text>
</comment>
<evidence type="ECO:0000256" key="2">
    <source>
        <dbReference type="ARBA" id="ARBA00022741"/>
    </source>
</evidence>
<dbReference type="InterPro" id="IPR016478">
    <property type="entry name" value="GTPase_MTG1"/>
</dbReference>
<dbReference type="PRINTS" id="PR00326">
    <property type="entry name" value="GTP1OBG"/>
</dbReference>
<comment type="function">
    <text evidence="4">Required for a late step of 50S ribosomal subunit assembly. Has GTPase activity.</text>
</comment>
<dbReference type="InterPro" id="IPR023179">
    <property type="entry name" value="GTP-bd_ortho_bundle_sf"/>
</dbReference>
<comment type="caution">
    <text evidence="6">The sequence shown here is derived from an EMBL/GenBank/DDBJ whole genome shotgun (WGS) entry which is preliminary data.</text>
</comment>
<sequence>MNYQWYPGHMTKARRMMEENIKLIDLVIELVDARIPLSSRNPDIDGLAKNKARIILLNKSDLSDERKNVMWIDYFTQKGFYVLKLNSKSGAGVKQVNQTIVLACKEKIERDKRKGILNRPVRAMVVGIPNVGKSTFINAFAGKACAKTGNKPGVTKGKQWIRLNKNVELLDTPGILWPRFENQEVGQRLAMIGSMNDEVLNLDELALDTIKFLLKEYPGNLKERYGIEEDAEALQVMEAIAARRGCVKQGGITDYEKTAGIVLDDFRSGRTGRITLEVPEE</sequence>
<evidence type="ECO:0000256" key="1">
    <source>
        <dbReference type="ARBA" id="ARBA00014898"/>
    </source>
</evidence>
<protein>
    <recommendedName>
        <fullName evidence="1 4">Ribosome biogenesis GTPase A</fullName>
    </recommendedName>
</protein>
<dbReference type="PROSITE" id="PS51721">
    <property type="entry name" value="G_CP"/>
    <property type="match status" value="1"/>
</dbReference>
<keyword evidence="3 4" id="KW-0342">GTP-binding</keyword>
<feature type="domain" description="CP-type G" evidence="5">
    <location>
        <begin position="10"/>
        <end position="178"/>
    </location>
</feature>
<dbReference type="InterPro" id="IPR030378">
    <property type="entry name" value="G_CP_dom"/>
</dbReference>
<comment type="subcellular location">
    <subcellularLocation>
        <location evidence="4">Cytoplasm</location>
    </subcellularLocation>
</comment>
<keyword evidence="2 4" id="KW-0547">Nucleotide-binding</keyword>
<dbReference type="Proteomes" id="UP001546774">
    <property type="component" value="Unassembled WGS sequence"/>
</dbReference>
<gene>
    <name evidence="6" type="primary">ylqF</name>
    <name evidence="6" type="ORF">WMO37_04190</name>
</gene>
<proteinExistence type="inferred from homology"/>
<keyword evidence="4" id="KW-0963">Cytoplasm</keyword>
<accession>A0ABV1H3F1</accession>
<dbReference type="InterPro" id="IPR027417">
    <property type="entry name" value="P-loop_NTPase"/>
</dbReference>
<dbReference type="CDD" id="cd01856">
    <property type="entry name" value="YlqF"/>
    <property type="match status" value="1"/>
</dbReference>
<keyword evidence="7" id="KW-1185">Reference proteome</keyword>
<dbReference type="PANTHER" id="PTHR45782:SF4">
    <property type="entry name" value="MITOCHONDRIAL RIBOSOME-ASSOCIATED GTPASE 1"/>
    <property type="match status" value="1"/>
</dbReference>
<name>A0ABV1H3F1_9FIRM</name>
<evidence type="ECO:0000313" key="7">
    <source>
        <dbReference type="Proteomes" id="UP001546774"/>
    </source>
</evidence>
<dbReference type="Gene3D" id="1.10.1580.10">
    <property type="match status" value="1"/>
</dbReference>
<dbReference type="InterPro" id="IPR019991">
    <property type="entry name" value="GTP-bd_ribosome_bgen"/>
</dbReference>
<dbReference type="NCBIfam" id="TIGR03596">
    <property type="entry name" value="GTPase_YlqF"/>
    <property type="match status" value="1"/>
</dbReference>
<reference evidence="6" key="1">
    <citation type="submission" date="2024-03" db="EMBL/GenBank/DDBJ databases">
        <title>Human intestinal bacterial collection.</title>
        <authorList>
            <person name="Pauvert C."/>
            <person name="Hitch T.C.A."/>
            <person name="Clavel T."/>
        </authorList>
    </citation>
    <scope>NUCLEOTIDE SEQUENCE [LARGE SCALE GENOMIC DNA]</scope>
    <source>
        <strain evidence="6">CLA-AA-H89B</strain>
    </source>
</reference>
<dbReference type="EMBL" id="JBBMFS010000002">
    <property type="protein sequence ID" value="MEQ2554218.1"/>
    <property type="molecule type" value="Genomic_DNA"/>
</dbReference>
<evidence type="ECO:0000256" key="3">
    <source>
        <dbReference type="ARBA" id="ARBA00023134"/>
    </source>
</evidence>
<evidence type="ECO:0000313" key="6">
    <source>
        <dbReference type="EMBL" id="MEQ2554218.1"/>
    </source>
</evidence>
<dbReference type="InterPro" id="IPR006073">
    <property type="entry name" value="GTP-bd"/>
</dbReference>